<protein>
    <submittedName>
        <fullName evidence="1">Uncharacterized protein</fullName>
    </submittedName>
</protein>
<evidence type="ECO:0000313" key="2">
    <source>
        <dbReference type="Proteomes" id="UP000198211"/>
    </source>
</evidence>
<evidence type="ECO:0000313" key="1">
    <source>
        <dbReference type="EMBL" id="OWZ12534.1"/>
    </source>
</evidence>
<accession>A0A225W587</accession>
<gene>
    <name evidence="1" type="ORF">PHMEG_00014292</name>
</gene>
<dbReference type="OrthoDB" id="3791855at2759"/>
<organism evidence="1 2">
    <name type="scientific">Phytophthora megakarya</name>
    <dbReference type="NCBI Taxonomy" id="4795"/>
    <lineage>
        <taxon>Eukaryota</taxon>
        <taxon>Sar</taxon>
        <taxon>Stramenopiles</taxon>
        <taxon>Oomycota</taxon>
        <taxon>Peronosporomycetes</taxon>
        <taxon>Peronosporales</taxon>
        <taxon>Peronosporaceae</taxon>
        <taxon>Phytophthora</taxon>
    </lineage>
</organism>
<dbReference type="EMBL" id="NBNE01001819">
    <property type="protein sequence ID" value="OWZ12534.1"/>
    <property type="molecule type" value="Genomic_DNA"/>
</dbReference>
<name>A0A225W587_9STRA</name>
<comment type="caution">
    <text evidence="1">The sequence shown here is derived from an EMBL/GenBank/DDBJ whole genome shotgun (WGS) entry which is preliminary data.</text>
</comment>
<dbReference type="Proteomes" id="UP000198211">
    <property type="component" value="Unassembled WGS sequence"/>
</dbReference>
<keyword evidence="2" id="KW-1185">Reference proteome</keyword>
<reference evidence="2" key="1">
    <citation type="submission" date="2017-03" db="EMBL/GenBank/DDBJ databases">
        <title>Phytopthora megakarya and P. palmivora, two closely related causual agents of cacao black pod achieved similar genome size and gene model numbers by different mechanisms.</title>
        <authorList>
            <person name="Ali S."/>
            <person name="Shao J."/>
            <person name="Larry D.J."/>
            <person name="Kronmiller B."/>
            <person name="Shen D."/>
            <person name="Strem M.D."/>
            <person name="Melnick R.L."/>
            <person name="Guiltinan M.J."/>
            <person name="Tyler B.M."/>
            <person name="Meinhardt L.W."/>
            <person name="Bailey B.A."/>
        </authorList>
    </citation>
    <scope>NUCLEOTIDE SEQUENCE [LARGE SCALE GENOMIC DNA]</scope>
    <source>
        <strain evidence="2">zdho120</strain>
    </source>
</reference>
<proteinExistence type="predicted"/>
<sequence>MSAPFATRNRTTSSLPFSAAYINDVSPRVPDTLTLAPLSTRNRMTSKFPLVRTACINGVVLSLQLTASTSASFSMR</sequence>
<dbReference type="AlphaFoldDB" id="A0A225W587"/>